<gene>
    <name evidence="2" type="ORF">LAFE_0A01310G</name>
</gene>
<keyword evidence="3" id="KW-1185">Reference proteome</keyword>
<evidence type="ECO:0000256" key="1">
    <source>
        <dbReference type="ARBA" id="ARBA00022679"/>
    </source>
</evidence>
<dbReference type="Proteomes" id="UP000190831">
    <property type="component" value="Chromosome A"/>
</dbReference>
<dbReference type="EMBL" id="LT598487">
    <property type="protein sequence ID" value="SCV99353.1"/>
    <property type="molecule type" value="Genomic_DNA"/>
</dbReference>
<dbReference type="GO" id="GO:0008757">
    <property type="term" value="F:S-adenosylmethionine-dependent methyltransferase activity"/>
    <property type="evidence" value="ECO:0007669"/>
    <property type="project" value="UniProtKB-ARBA"/>
</dbReference>
<name>A0A1G4M6D3_LACFM</name>
<dbReference type="PANTHER" id="PTHR14614">
    <property type="entry name" value="HEPATOCELLULAR CARCINOMA-ASSOCIATED ANTIGEN"/>
    <property type="match status" value="1"/>
</dbReference>
<accession>A0A1G4M6D3</accession>
<dbReference type="OMA" id="MYVTDGD"/>
<dbReference type="SUPFAM" id="SSF53335">
    <property type="entry name" value="S-adenosyl-L-methionine-dependent methyltransferases"/>
    <property type="match status" value="1"/>
</dbReference>
<reference evidence="2 3" key="1">
    <citation type="submission" date="2016-03" db="EMBL/GenBank/DDBJ databases">
        <authorList>
            <person name="Devillers H."/>
        </authorList>
    </citation>
    <scope>NUCLEOTIDE SEQUENCE [LARGE SCALE GENOMIC DNA]</scope>
    <source>
        <strain evidence="2">CBS 6772</strain>
    </source>
</reference>
<evidence type="ECO:0000313" key="3">
    <source>
        <dbReference type="Proteomes" id="UP000190831"/>
    </source>
</evidence>
<dbReference type="STRING" id="4955.A0A1G4M6D3"/>
<protein>
    <submittedName>
        <fullName evidence="2">LAFE_0A01310g1_1</fullName>
    </submittedName>
</protein>
<dbReference type="InterPro" id="IPR019410">
    <property type="entry name" value="Methyltransf_16"/>
</dbReference>
<dbReference type="PANTHER" id="PTHR14614:SF130">
    <property type="entry name" value="PROTEIN-LYSINE N-METHYLTRANSFERASE EEF2KMT"/>
    <property type="match status" value="1"/>
</dbReference>
<proteinExistence type="predicted"/>
<keyword evidence="1" id="KW-0808">Transferase</keyword>
<evidence type="ECO:0000313" key="2">
    <source>
        <dbReference type="EMBL" id="SCV99353.1"/>
    </source>
</evidence>
<sequence length="323" mass="35419">MLLYQRIHQRCPPPQVLDTLLADPAPLSAPEFVAQFARVRARNPHYAKTLVKALIDNWPAIDQAVPIDPGPTHPVYLDEWLYEQYVELLPVPPPGPTASDLITYTFGPVALDIHETPHLICAQGTTGLRTWEAALYLCHYLQQHQNEHGPDGPGHVTSALELGAGTALVSLVWAQLNSTRDFSLYVTDGDRSLVDTCAKPNFDRNGLVGPRFHFQKLWWGADPVPKVDLVLAADVTYDSAAVPHLVACVATALHQGAHHALVAATLRNSDTIRVFEAACSAAGLNCTVLQSTETSDPTEFVRNCTFKPLIAPIRIYEITLCSR</sequence>
<dbReference type="AlphaFoldDB" id="A0A1G4M6D3"/>
<organism evidence="2 3">
    <name type="scientific">Lachancea fermentati</name>
    <name type="common">Zygosaccharomyces fermentati</name>
    <dbReference type="NCBI Taxonomy" id="4955"/>
    <lineage>
        <taxon>Eukaryota</taxon>
        <taxon>Fungi</taxon>
        <taxon>Dikarya</taxon>
        <taxon>Ascomycota</taxon>
        <taxon>Saccharomycotina</taxon>
        <taxon>Saccharomycetes</taxon>
        <taxon>Saccharomycetales</taxon>
        <taxon>Saccharomycetaceae</taxon>
        <taxon>Lachancea</taxon>
    </lineage>
</organism>
<dbReference type="Pfam" id="PF10294">
    <property type="entry name" value="Methyltransf_16"/>
    <property type="match status" value="1"/>
</dbReference>
<dbReference type="Gene3D" id="3.40.50.150">
    <property type="entry name" value="Vaccinia Virus protein VP39"/>
    <property type="match status" value="1"/>
</dbReference>
<dbReference type="OrthoDB" id="194386at2759"/>
<dbReference type="InterPro" id="IPR029063">
    <property type="entry name" value="SAM-dependent_MTases_sf"/>
</dbReference>
<dbReference type="GO" id="GO:0005737">
    <property type="term" value="C:cytoplasm"/>
    <property type="evidence" value="ECO:0007669"/>
    <property type="project" value="TreeGrafter"/>
</dbReference>